<dbReference type="EMBL" id="BLAG01000004">
    <property type="protein sequence ID" value="GES28361.1"/>
    <property type="molecule type" value="Genomic_DNA"/>
</dbReference>
<proteinExistence type="predicted"/>
<gene>
    <name evidence="1" type="ORF">San01_08480</name>
</gene>
<accession>A0A5J4L932</accession>
<evidence type="ECO:0000313" key="1">
    <source>
        <dbReference type="EMBL" id="GES28361.1"/>
    </source>
</evidence>
<organism evidence="1 2">
    <name type="scientific">Streptomyces angustmyceticus</name>
    <dbReference type="NCBI Taxonomy" id="285578"/>
    <lineage>
        <taxon>Bacteria</taxon>
        <taxon>Bacillati</taxon>
        <taxon>Actinomycetota</taxon>
        <taxon>Actinomycetes</taxon>
        <taxon>Kitasatosporales</taxon>
        <taxon>Streptomycetaceae</taxon>
        <taxon>Streptomyces</taxon>
    </lineage>
</organism>
<comment type="caution">
    <text evidence="1">The sequence shown here is derived from an EMBL/GenBank/DDBJ whole genome shotgun (WGS) entry which is preliminary data.</text>
</comment>
<sequence length="68" mass="7233">MKFGVATFITDQGIAPAPLGRADEERGLDSSLIAEHTHIPGRAAVLAGRDRRRRAALPVSGRGPRCRG</sequence>
<evidence type="ECO:0000313" key="2">
    <source>
        <dbReference type="Proteomes" id="UP000325598"/>
    </source>
</evidence>
<name>A0A5J4L932_9ACTN</name>
<evidence type="ECO:0008006" key="3">
    <source>
        <dbReference type="Google" id="ProtNLM"/>
    </source>
</evidence>
<reference evidence="1 2" key="1">
    <citation type="submission" date="2019-10" db="EMBL/GenBank/DDBJ databases">
        <title>Whole genome shotgun sequence of Streptomyces angustmyceticus NBRC 3934.</title>
        <authorList>
            <person name="Hosoyama A."/>
            <person name="Ichikawa N."/>
            <person name="Kimura A."/>
            <person name="Kitahashi Y."/>
            <person name="Komaki H."/>
            <person name="Uohara A."/>
        </authorList>
    </citation>
    <scope>NUCLEOTIDE SEQUENCE [LARGE SCALE GENOMIC DNA]</scope>
    <source>
        <strain evidence="1 2">NBRC 3934</strain>
    </source>
</reference>
<dbReference type="AlphaFoldDB" id="A0A5J4L932"/>
<keyword evidence="2" id="KW-1185">Reference proteome</keyword>
<protein>
    <recommendedName>
        <fullName evidence="3">Luciferase-like domain-containing protein</fullName>
    </recommendedName>
</protein>
<dbReference type="Proteomes" id="UP000325598">
    <property type="component" value="Unassembled WGS sequence"/>
</dbReference>